<dbReference type="SUPFAM" id="SSF52540">
    <property type="entry name" value="P-loop containing nucleoside triphosphate hydrolases"/>
    <property type="match status" value="1"/>
</dbReference>
<keyword evidence="5 11" id="KW-0808">Transferase</keyword>
<dbReference type="GO" id="GO:0005524">
    <property type="term" value="F:ATP binding"/>
    <property type="evidence" value="ECO:0007669"/>
    <property type="project" value="UniProtKB-UniRule"/>
</dbReference>
<dbReference type="GO" id="GO:0008652">
    <property type="term" value="P:amino acid biosynthetic process"/>
    <property type="evidence" value="ECO:0007669"/>
    <property type="project" value="UniProtKB-KW"/>
</dbReference>
<dbReference type="GO" id="GO:0009073">
    <property type="term" value="P:aromatic amino acid family biosynthetic process"/>
    <property type="evidence" value="ECO:0007669"/>
    <property type="project" value="UniProtKB-KW"/>
</dbReference>
<proteinExistence type="inferred from homology"/>
<comment type="subcellular location">
    <subcellularLocation>
        <location evidence="11">Cytoplasm</location>
    </subcellularLocation>
</comment>
<dbReference type="InterPro" id="IPR000623">
    <property type="entry name" value="Shikimate_kinase/TSH1"/>
</dbReference>
<dbReference type="GO" id="GO:0000287">
    <property type="term" value="F:magnesium ion binding"/>
    <property type="evidence" value="ECO:0007669"/>
    <property type="project" value="UniProtKB-UniRule"/>
</dbReference>
<evidence type="ECO:0000256" key="5">
    <source>
        <dbReference type="ARBA" id="ARBA00022679"/>
    </source>
</evidence>
<evidence type="ECO:0000256" key="12">
    <source>
        <dbReference type="SAM" id="MobiDB-lite"/>
    </source>
</evidence>
<comment type="pathway">
    <text evidence="1 11">Metabolic intermediate biosynthesis; chorismate biosynthesis; chorismate from D-erythrose 4-phosphate and phosphoenolpyruvate: step 5/7.</text>
</comment>
<keyword evidence="8 11" id="KW-0067">ATP-binding</keyword>
<comment type="subunit">
    <text evidence="11">Monomer.</text>
</comment>
<keyword evidence="9 11" id="KW-0057">Aromatic amino acid biosynthesis</keyword>
<dbReference type="Proteomes" id="UP000278222">
    <property type="component" value="Unassembled WGS sequence"/>
</dbReference>
<dbReference type="InterPro" id="IPR027417">
    <property type="entry name" value="P-loop_NTPase"/>
</dbReference>
<feature type="binding site" evidence="11">
    <location>
        <position position="177"/>
    </location>
    <ligand>
        <name>substrate</name>
    </ligand>
</feature>
<keyword evidence="11" id="KW-0460">Magnesium</keyword>
<comment type="caution">
    <text evidence="13">The sequence shown here is derived from an EMBL/GenBank/DDBJ whole genome shotgun (WGS) entry which is preliminary data.</text>
</comment>
<dbReference type="NCBIfam" id="NF010552">
    <property type="entry name" value="PRK13946.1"/>
    <property type="match status" value="1"/>
</dbReference>
<keyword evidence="4 11" id="KW-0028">Amino-acid biosynthesis</keyword>
<reference evidence="13 14" key="1">
    <citation type="submission" date="2018-11" db="EMBL/GenBank/DDBJ databases">
        <title>Genomic Encyclopedia of Type Strains, Phase IV (KMG-IV): sequencing the most valuable type-strain genomes for metagenomic binning, comparative biology and taxonomic classification.</title>
        <authorList>
            <person name="Goeker M."/>
        </authorList>
    </citation>
    <scope>NUCLEOTIDE SEQUENCE [LARGE SCALE GENOMIC DNA]</scope>
    <source>
        <strain evidence="13 14">DSM 5900</strain>
    </source>
</reference>
<feature type="region of interest" description="Disordered" evidence="12">
    <location>
        <begin position="1"/>
        <end position="34"/>
    </location>
</feature>
<evidence type="ECO:0000256" key="7">
    <source>
        <dbReference type="ARBA" id="ARBA00022777"/>
    </source>
</evidence>
<dbReference type="PROSITE" id="PS01128">
    <property type="entry name" value="SHIKIMATE_KINASE"/>
    <property type="match status" value="1"/>
</dbReference>
<keyword evidence="7 11" id="KW-0418">Kinase</keyword>
<dbReference type="UniPathway" id="UPA00053">
    <property type="reaction ID" value="UER00088"/>
</dbReference>
<comment type="similarity">
    <text evidence="2 11">Belongs to the shikimate kinase family.</text>
</comment>
<dbReference type="PANTHER" id="PTHR21087">
    <property type="entry name" value="SHIKIMATE KINASE"/>
    <property type="match status" value="1"/>
</dbReference>
<keyword evidence="6 11" id="KW-0547">Nucleotide-binding</keyword>
<feature type="binding site" evidence="11">
    <location>
        <position position="158"/>
    </location>
    <ligand>
        <name>ATP</name>
        <dbReference type="ChEBI" id="CHEBI:30616"/>
    </ligand>
</feature>
<evidence type="ECO:0000256" key="9">
    <source>
        <dbReference type="ARBA" id="ARBA00023141"/>
    </source>
</evidence>
<evidence type="ECO:0000256" key="10">
    <source>
        <dbReference type="ARBA" id="ARBA00048567"/>
    </source>
</evidence>
<dbReference type="GO" id="GO:0004765">
    <property type="term" value="F:shikimate kinase activity"/>
    <property type="evidence" value="ECO:0007669"/>
    <property type="project" value="UniProtKB-UniRule"/>
</dbReference>
<keyword evidence="11" id="KW-0479">Metal-binding</keyword>
<dbReference type="Gene3D" id="3.40.50.300">
    <property type="entry name" value="P-loop containing nucleotide triphosphate hydrolases"/>
    <property type="match status" value="1"/>
</dbReference>
<comment type="cofactor">
    <cofactor evidence="11">
        <name>Mg(2+)</name>
        <dbReference type="ChEBI" id="CHEBI:18420"/>
    </cofactor>
    <text evidence="11">Binds 1 Mg(2+) ion per subunit.</text>
</comment>
<comment type="catalytic activity">
    <reaction evidence="10 11">
        <text>shikimate + ATP = 3-phosphoshikimate + ADP + H(+)</text>
        <dbReference type="Rhea" id="RHEA:13121"/>
        <dbReference type="ChEBI" id="CHEBI:15378"/>
        <dbReference type="ChEBI" id="CHEBI:30616"/>
        <dbReference type="ChEBI" id="CHEBI:36208"/>
        <dbReference type="ChEBI" id="CHEBI:145989"/>
        <dbReference type="ChEBI" id="CHEBI:456216"/>
        <dbReference type="EC" id="2.7.1.71"/>
    </reaction>
</comment>
<dbReference type="HAMAP" id="MF_00109">
    <property type="entry name" value="Shikimate_kinase"/>
    <property type="match status" value="1"/>
</dbReference>
<feature type="binding site" evidence="11">
    <location>
        <position position="120"/>
    </location>
    <ligand>
        <name>substrate</name>
    </ligand>
</feature>
<name>A0A3N1LHZ4_9PROT</name>
<evidence type="ECO:0000256" key="8">
    <source>
        <dbReference type="ARBA" id="ARBA00022840"/>
    </source>
</evidence>
<evidence type="ECO:0000256" key="3">
    <source>
        <dbReference type="ARBA" id="ARBA00012154"/>
    </source>
</evidence>
<dbReference type="EC" id="2.7.1.71" evidence="3 11"/>
<feature type="binding site" evidence="11">
    <location>
        <begin position="52"/>
        <end position="57"/>
    </location>
    <ligand>
        <name>ATP</name>
        <dbReference type="ChEBI" id="CHEBI:30616"/>
    </ligand>
</feature>
<evidence type="ECO:0000256" key="2">
    <source>
        <dbReference type="ARBA" id="ARBA00006997"/>
    </source>
</evidence>
<feature type="binding site" evidence="11">
    <location>
        <position position="74"/>
    </location>
    <ligand>
        <name>substrate</name>
    </ligand>
</feature>
<evidence type="ECO:0000313" key="13">
    <source>
        <dbReference type="EMBL" id="ROP91157.1"/>
    </source>
</evidence>
<comment type="function">
    <text evidence="11">Catalyzes the specific phosphorylation of the 3-hydroxyl group of shikimic acid using ATP as a cosubstrate.</text>
</comment>
<evidence type="ECO:0000256" key="6">
    <source>
        <dbReference type="ARBA" id="ARBA00022741"/>
    </source>
</evidence>
<dbReference type="GO" id="GO:0005829">
    <property type="term" value="C:cytosol"/>
    <property type="evidence" value="ECO:0007669"/>
    <property type="project" value="TreeGrafter"/>
</dbReference>
<dbReference type="AlphaFoldDB" id="A0A3N1LHZ4"/>
<evidence type="ECO:0000313" key="14">
    <source>
        <dbReference type="Proteomes" id="UP000278222"/>
    </source>
</evidence>
<dbReference type="CDD" id="cd00464">
    <property type="entry name" value="SK"/>
    <property type="match status" value="1"/>
</dbReference>
<evidence type="ECO:0000256" key="11">
    <source>
        <dbReference type="HAMAP-Rule" id="MF_00109"/>
    </source>
</evidence>
<evidence type="ECO:0000256" key="4">
    <source>
        <dbReference type="ARBA" id="ARBA00022605"/>
    </source>
</evidence>
<keyword evidence="14" id="KW-1185">Reference proteome</keyword>
<dbReference type="PRINTS" id="PR01100">
    <property type="entry name" value="SHIKIMTKNASE"/>
</dbReference>
<sequence length="220" mass="23613">MAAGGQNIGASEAIQRHEVDDQQANRPGDGGTARLADKMVLPRTLVLVGLMGAGKTSVGRRIAQRLGLNFIDADAEIETAAGCTIAEIFARHGEAAFRDGERRVIARLLEEPVHILATGGGAFMDPATRDCIHQRGLSLWLRAELDVLVRRVARRTHRPLLNQGDPKEILTRLMTIRHPVYAEADIIVDSLDAPTENTVDRCLAAIAAHVGRVAVAGSAP</sequence>
<feature type="binding site" evidence="11">
    <location>
        <position position="98"/>
    </location>
    <ligand>
        <name>substrate</name>
    </ligand>
</feature>
<dbReference type="InterPro" id="IPR031322">
    <property type="entry name" value="Shikimate/glucono_kinase"/>
</dbReference>
<keyword evidence="11" id="KW-0963">Cytoplasm</keyword>
<feature type="binding site" evidence="11">
    <location>
        <position position="56"/>
    </location>
    <ligand>
        <name>Mg(2+)</name>
        <dbReference type="ChEBI" id="CHEBI:18420"/>
    </ligand>
</feature>
<dbReference type="GO" id="GO:0009423">
    <property type="term" value="P:chorismate biosynthetic process"/>
    <property type="evidence" value="ECO:0007669"/>
    <property type="project" value="UniProtKB-UniRule"/>
</dbReference>
<dbReference type="Pfam" id="PF01202">
    <property type="entry name" value="SKI"/>
    <property type="match status" value="1"/>
</dbReference>
<dbReference type="InterPro" id="IPR023000">
    <property type="entry name" value="Shikimate_kinase_CS"/>
</dbReference>
<comment type="caution">
    <text evidence="11">Lacks conserved residue(s) required for the propagation of feature annotation.</text>
</comment>
<protein>
    <recommendedName>
        <fullName evidence="3 11">Shikimate kinase</fullName>
        <shortName evidence="11">SK</shortName>
        <ecNumber evidence="3 11">2.7.1.71</ecNumber>
    </recommendedName>
</protein>
<organism evidence="13 14">
    <name type="scientific">Stella humosa</name>
    <dbReference type="NCBI Taxonomy" id="94"/>
    <lineage>
        <taxon>Bacteria</taxon>
        <taxon>Pseudomonadati</taxon>
        <taxon>Pseudomonadota</taxon>
        <taxon>Alphaproteobacteria</taxon>
        <taxon>Rhodospirillales</taxon>
        <taxon>Stellaceae</taxon>
        <taxon>Stella</taxon>
    </lineage>
</organism>
<dbReference type="PANTHER" id="PTHR21087:SF16">
    <property type="entry name" value="SHIKIMATE KINASE 1, CHLOROPLASTIC"/>
    <property type="match status" value="1"/>
</dbReference>
<accession>A0A3N1LHZ4</accession>
<dbReference type="EMBL" id="RJKX01000014">
    <property type="protein sequence ID" value="ROP91157.1"/>
    <property type="molecule type" value="Genomic_DNA"/>
</dbReference>
<evidence type="ECO:0000256" key="1">
    <source>
        <dbReference type="ARBA" id="ARBA00004842"/>
    </source>
</evidence>
<gene>
    <name evidence="11" type="primary">aroK</name>
    <name evidence="13" type="ORF">EDC65_3020</name>
</gene>